<keyword evidence="1" id="KW-0812">Transmembrane</keyword>
<name>A0ABP3GJF1_9ALTE</name>
<dbReference type="Proteomes" id="UP001501757">
    <property type="component" value="Unassembled WGS sequence"/>
</dbReference>
<evidence type="ECO:0000313" key="2">
    <source>
        <dbReference type="EMBL" id="GAA0344837.1"/>
    </source>
</evidence>
<dbReference type="EMBL" id="BAAAEI010000006">
    <property type="protein sequence ID" value="GAA0344837.1"/>
    <property type="molecule type" value="Genomic_DNA"/>
</dbReference>
<keyword evidence="1" id="KW-0472">Membrane</keyword>
<feature type="transmembrane region" description="Helical" evidence="1">
    <location>
        <begin position="284"/>
        <end position="305"/>
    </location>
</feature>
<feature type="transmembrane region" description="Helical" evidence="1">
    <location>
        <begin position="146"/>
        <end position="165"/>
    </location>
</feature>
<gene>
    <name evidence="2" type="ORF">GCM10009092_06630</name>
</gene>
<comment type="caution">
    <text evidence="2">The sequence shown here is derived from an EMBL/GenBank/DDBJ whole genome shotgun (WGS) entry which is preliminary data.</text>
</comment>
<feature type="transmembrane region" description="Helical" evidence="1">
    <location>
        <begin position="177"/>
        <end position="194"/>
    </location>
</feature>
<feature type="transmembrane region" description="Helical" evidence="1">
    <location>
        <begin position="12"/>
        <end position="28"/>
    </location>
</feature>
<organism evidence="2 3">
    <name type="scientific">Bowmanella denitrificans</name>
    <dbReference type="NCBI Taxonomy" id="366582"/>
    <lineage>
        <taxon>Bacteria</taxon>
        <taxon>Pseudomonadati</taxon>
        <taxon>Pseudomonadota</taxon>
        <taxon>Gammaproteobacteria</taxon>
        <taxon>Alteromonadales</taxon>
        <taxon>Alteromonadaceae</taxon>
        <taxon>Bowmanella</taxon>
    </lineage>
</organism>
<feature type="transmembrane region" description="Helical" evidence="1">
    <location>
        <begin position="336"/>
        <end position="357"/>
    </location>
</feature>
<proteinExistence type="predicted"/>
<dbReference type="RefSeq" id="WP_343841731.1">
    <property type="nucleotide sequence ID" value="NZ_BAAAEI010000006.1"/>
</dbReference>
<feature type="transmembrane region" description="Helical" evidence="1">
    <location>
        <begin position="363"/>
        <end position="380"/>
    </location>
</feature>
<feature type="transmembrane region" description="Helical" evidence="1">
    <location>
        <begin position="40"/>
        <end position="61"/>
    </location>
</feature>
<evidence type="ECO:0000256" key="1">
    <source>
        <dbReference type="SAM" id="Phobius"/>
    </source>
</evidence>
<feature type="transmembrane region" description="Helical" evidence="1">
    <location>
        <begin position="252"/>
        <end position="272"/>
    </location>
</feature>
<keyword evidence="3" id="KW-1185">Reference proteome</keyword>
<feature type="transmembrane region" description="Helical" evidence="1">
    <location>
        <begin position="389"/>
        <end position="409"/>
    </location>
</feature>
<feature type="transmembrane region" description="Helical" evidence="1">
    <location>
        <begin position="214"/>
        <end position="231"/>
    </location>
</feature>
<evidence type="ECO:0000313" key="3">
    <source>
        <dbReference type="Proteomes" id="UP001501757"/>
    </source>
</evidence>
<protein>
    <submittedName>
        <fullName evidence="2">Uncharacterized protein</fullName>
    </submittedName>
</protein>
<dbReference type="Gene3D" id="1.20.1740.10">
    <property type="entry name" value="Amino acid/polyamine transporter I"/>
    <property type="match status" value="1"/>
</dbReference>
<feature type="transmembrane region" description="Helical" evidence="1">
    <location>
        <begin position="67"/>
        <end position="83"/>
    </location>
</feature>
<accession>A0ABP3GJF1</accession>
<sequence length="411" mass="44628">MPSIQPRDFSVLDAVLIVLTAILLYLMFRPNVRQSTFWQATVTPLASIIGSGFLVVVPLLANIAGHWAWLAILVICLLSLWLGHAMRFTMEWEETQSQAQPPDPLRMGLDRFADVALAFAYVISITFYIRLMAGFVLTGLDIYSEFNADVLATLVLAGIGIYGLFKGLHGLEKLETYSVSIKLAIIVALLAGLIWHDIGQGYSLTGLTAPSQSLAQSLAQLGGMLLIVQGFETSKYLGSEYPAKVRMQSMILAQRLAAAIYISFVVLAMPLMSQFVGSEPNETAIIALSGQITLILPVLLVIAAAMSQFSAAIADTIGAGGVVEKESRHHLPARRLYPLITALSIALLWSSNIFQLVTYASKAFAFYYMLQALIAARLASHETKKANQALAFLCLAVLMLMVVLFAVPVEG</sequence>
<feature type="transmembrane region" description="Helical" evidence="1">
    <location>
        <begin position="115"/>
        <end position="140"/>
    </location>
</feature>
<keyword evidence="1" id="KW-1133">Transmembrane helix</keyword>
<reference evidence="3" key="1">
    <citation type="journal article" date="2019" name="Int. J. Syst. Evol. Microbiol.">
        <title>The Global Catalogue of Microorganisms (GCM) 10K type strain sequencing project: providing services to taxonomists for standard genome sequencing and annotation.</title>
        <authorList>
            <consortium name="The Broad Institute Genomics Platform"/>
            <consortium name="The Broad Institute Genome Sequencing Center for Infectious Disease"/>
            <person name="Wu L."/>
            <person name="Ma J."/>
        </authorList>
    </citation>
    <scope>NUCLEOTIDE SEQUENCE [LARGE SCALE GENOMIC DNA]</scope>
    <source>
        <strain evidence="3">JCM 13378</strain>
    </source>
</reference>